<keyword evidence="4" id="KW-0548">Nucleotidyltransferase</keyword>
<keyword evidence="6 10" id="KW-0521">NADP</keyword>
<evidence type="ECO:0000313" key="13">
    <source>
        <dbReference type="Proteomes" id="UP001479290"/>
    </source>
</evidence>
<organism evidence="12 13">
    <name type="scientific">Culter alburnus</name>
    <name type="common">Topmouth culter</name>
    <dbReference type="NCBI Taxonomy" id="194366"/>
    <lineage>
        <taxon>Eukaryota</taxon>
        <taxon>Metazoa</taxon>
        <taxon>Chordata</taxon>
        <taxon>Craniata</taxon>
        <taxon>Vertebrata</taxon>
        <taxon>Euteleostomi</taxon>
        <taxon>Actinopterygii</taxon>
        <taxon>Neopterygii</taxon>
        <taxon>Teleostei</taxon>
        <taxon>Ostariophysi</taxon>
        <taxon>Cypriniformes</taxon>
        <taxon>Xenocyprididae</taxon>
        <taxon>Xenocypridinae</taxon>
        <taxon>Culter</taxon>
    </lineage>
</organism>
<evidence type="ECO:0000256" key="2">
    <source>
        <dbReference type="ARBA" id="ARBA00022676"/>
    </source>
</evidence>
<feature type="signal peptide" evidence="11">
    <location>
        <begin position="1"/>
        <end position="15"/>
    </location>
</feature>
<dbReference type="EC" id="2.4.2.31" evidence="10"/>
<reference evidence="12 13" key="1">
    <citation type="submission" date="2024-05" db="EMBL/GenBank/DDBJ databases">
        <title>A high-quality chromosomal-level genome assembly of Topmouth culter (Culter alburnus).</title>
        <authorList>
            <person name="Zhao H."/>
        </authorList>
    </citation>
    <scope>NUCLEOTIDE SEQUENCE [LARGE SCALE GENOMIC DNA]</scope>
    <source>
        <strain evidence="12">CATC2023</strain>
        <tissue evidence="12">Muscle</tissue>
    </source>
</reference>
<dbReference type="Pfam" id="PF01129">
    <property type="entry name" value="ART"/>
    <property type="match status" value="1"/>
</dbReference>
<keyword evidence="13" id="KW-1185">Reference proteome</keyword>
<evidence type="ECO:0000256" key="11">
    <source>
        <dbReference type="SAM" id="SignalP"/>
    </source>
</evidence>
<keyword evidence="2 10" id="KW-0328">Glycosyltransferase</keyword>
<evidence type="ECO:0000256" key="4">
    <source>
        <dbReference type="ARBA" id="ARBA00022695"/>
    </source>
</evidence>
<evidence type="ECO:0000256" key="10">
    <source>
        <dbReference type="RuleBase" id="RU361228"/>
    </source>
</evidence>
<dbReference type="PROSITE" id="PS51996">
    <property type="entry name" value="TR_MART"/>
    <property type="match status" value="1"/>
</dbReference>
<evidence type="ECO:0000256" key="9">
    <source>
        <dbReference type="ARBA" id="ARBA00047597"/>
    </source>
</evidence>
<dbReference type="AlphaFoldDB" id="A0AAW2AXZ3"/>
<dbReference type="PANTHER" id="PTHR10339:SF27">
    <property type="entry name" value="NAD(P)(+)--ARGININE ADP-RIBOSYLTRANSFERASE"/>
    <property type="match status" value="1"/>
</dbReference>
<dbReference type="SUPFAM" id="SSF56399">
    <property type="entry name" value="ADP-ribosylation"/>
    <property type="match status" value="1"/>
</dbReference>
<keyword evidence="8" id="KW-1015">Disulfide bond</keyword>
<dbReference type="Proteomes" id="UP001479290">
    <property type="component" value="Unassembled WGS sequence"/>
</dbReference>
<comment type="catalytic activity">
    <reaction evidence="9 10">
        <text>L-arginyl-[protein] + NAD(+) = N(omega)-(ADP-D-ribosyl)-L-arginyl-[protein] + nicotinamide + H(+)</text>
        <dbReference type="Rhea" id="RHEA:19149"/>
        <dbReference type="Rhea" id="RHEA-COMP:10532"/>
        <dbReference type="Rhea" id="RHEA-COMP:15087"/>
        <dbReference type="ChEBI" id="CHEBI:15378"/>
        <dbReference type="ChEBI" id="CHEBI:17154"/>
        <dbReference type="ChEBI" id="CHEBI:29965"/>
        <dbReference type="ChEBI" id="CHEBI:57540"/>
        <dbReference type="ChEBI" id="CHEBI:142554"/>
        <dbReference type="EC" id="2.4.2.31"/>
    </reaction>
</comment>
<feature type="chain" id="PRO_5043632229" description="NAD(P)(+)--arginine ADP-ribosyltransferase" evidence="11">
    <location>
        <begin position="16"/>
        <end position="260"/>
    </location>
</feature>
<sequence length="260" mass="30140">MLLIIEALLILATLGQDHRTAASEGQIFPLDMALNSVDDEYDGCTEDMTQQVETKYLKRELNSSESNFKKSWQDCEKNDTKIEHNMTKNQSIAICVYTDRKVYGVFNNDTRYGKQNYTNDTYKWYSLHFLLAKAIQILKETQDECILTYRNTNVRFNESVKNTTVRFGQFASSSYNLNRAKFFGNVSCFEIYTCYGANVTKYSKLPHEQEVLIPPYEMFNVTDVKSIRDFKNLRCETVYTLKSTGTQSDLNCALFTRPRS</sequence>
<dbReference type="GO" id="GO:0106274">
    <property type="term" value="F:NAD+-protein-arginine ADP-ribosyltransferase activity"/>
    <property type="evidence" value="ECO:0007669"/>
    <property type="project" value="UniProtKB-EC"/>
</dbReference>
<dbReference type="EMBL" id="JAWDJR010000003">
    <property type="protein sequence ID" value="KAK9978609.1"/>
    <property type="molecule type" value="Genomic_DNA"/>
</dbReference>
<dbReference type="InterPro" id="IPR000768">
    <property type="entry name" value="ART"/>
</dbReference>
<evidence type="ECO:0000256" key="1">
    <source>
        <dbReference type="ARBA" id="ARBA00009558"/>
    </source>
</evidence>
<evidence type="ECO:0000256" key="5">
    <source>
        <dbReference type="ARBA" id="ARBA00022729"/>
    </source>
</evidence>
<keyword evidence="3 10" id="KW-0808">Transferase</keyword>
<proteinExistence type="inferred from homology"/>
<dbReference type="FunFam" id="3.90.176.10:FF:000001">
    <property type="entry name" value="NAD(P)(+)--arginine ADP-ribosyltransferase"/>
    <property type="match status" value="1"/>
</dbReference>
<accession>A0AAW2AXZ3</accession>
<comment type="similarity">
    <text evidence="1 10">Belongs to the Arg-specific ADP-ribosyltransferase family.</text>
</comment>
<name>A0AAW2AXZ3_CULAL</name>
<evidence type="ECO:0000313" key="12">
    <source>
        <dbReference type="EMBL" id="KAK9978609.1"/>
    </source>
</evidence>
<keyword evidence="7 10" id="KW-0520">NAD</keyword>
<evidence type="ECO:0000256" key="6">
    <source>
        <dbReference type="ARBA" id="ARBA00022857"/>
    </source>
</evidence>
<dbReference type="GO" id="GO:0016779">
    <property type="term" value="F:nucleotidyltransferase activity"/>
    <property type="evidence" value="ECO:0007669"/>
    <property type="project" value="UniProtKB-KW"/>
</dbReference>
<comment type="caution">
    <text evidence="12">The sequence shown here is derived from an EMBL/GenBank/DDBJ whole genome shotgun (WGS) entry which is preliminary data.</text>
</comment>
<evidence type="ECO:0000256" key="8">
    <source>
        <dbReference type="ARBA" id="ARBA00023157"/>
    </source>
</evidence>
<dbReference type="PRINTS" id="PR00970">
    <property type="entry name" value="RIBTRNSFRASE"/>
</dbReference>
<protein>
    <recommendedName>
        <fullName evidence="10">NAD(P)(+)--arginine ADP-ribosyltransferase</fullName>
        <ecNumber evidence="10">2.4.2.31</ecNumber>
    </recommendedName>
    <alternativeName>
        <fullName evidence="10">Mono(ADP-ribosyl)transferase</fullName>
    </alternativeName>
</protein>
<gene>
    <name evidence="12" type="ORF">ABG768_020353</name>
</gene>
<dbReference type="Gene3D" id="3.90.176.10">
    <property type="entry name" value="Toxin ADP-ribosyltransferase, Chain A, domain 1"/>
    <property type="match status" value="1"/>
</dbReference>
<dbReference type="GO" id="GO:0003950">
    <property type="term" value="F:NAD+ poly-ADP-ribosyltransferase activity"/>
    <property type="evidence" value="ECO:0007669"/>
    <property type="project" value="TreeGrafter"/>
</dbReference>
<dbReference type="InterPro" id="IPR050999">
    <property type="entry name" value="ADP-ribosyltransferase_ARG"/>
</dbReference>
<dbReference type="PANTHER" id="PTHR10339">
    <property type="entry name" value="ADP-RIBOSYLTRANSFERASE"/>
    <property type="match status" value="1"/>
</dbReference>
<evidence type="ECO:0000256" key="3">
    <source>
        <dbReference type="ARBA" id="ARBA00022679"/>
    </source>
</evidence>
<keyword evidence="5 11" id="KW-0732">Signal</keyword>
<evidence type="ECO:0000256" key="7">
    <source>
        <dbReference type="ARBA" id="ARBA00023027"/>
    </source>
</evidence>